<evidence type="ECO:0000256" key="1">
    <source>
        <dbReference type="SAM" id="Coils"/>
    </source>
</evidence>
<gene>
    <name evidence="2" type="ORF">GNI_136380</name>
</gene>
<dbReference type="AlphaFoldDB" id="A0A023B111"/>
<accession>A0A023B111</accession>
<dbReference type="RefSeq" id="XP_011132424.1">
    <property type="nucleotide sequence ID" value="XM_011134122.1"/>
</dbReference>
<organism evidence="2 3">
    <name type="scientific">Gregarina niphandrodes</name>
    <name type="common">Septate eugregarine</name>
    <dbReference type="NCBI Taxonomy" id="110365"/>
    <lineage>
        <taxon>Eukaryota</taxon>
        <taxon>Sar</taxon>
        <taxon>Alveolata</taxon>
        <taxon>Apicomplexa</taxon>
        <taxon>Conoidasida</taxon>
        <taxon>Gregarinasina</taxon>
        <taxon>Eugregarinorida</taxon>
        <taxon>Gregarinidae</taxon>
        <taxon>Gregarina</taxon>
    </lineage>
</organism>
<keyword evidence="3" id="KW-1185">Reference proteome</keyword>
<dbReference type="Proteomes" id="UP000019763">
    <property type="component" value="Unassembled WGS sequence"/>
</dbReference>
<dbReference type="EMBL" id="AFNH02001008">
    <property type="protein sequence ID" value="EZG45898.1"/>
    <property type="molecule type" value="Genomic_DNA"/>
</dbReference>
<comment type="caution">
    <text evidence="2">The sequence shown here is derived from an EMBL/GenBank/DDBJ whole genome shotgun (WGS) entry which is preliminary data.</text>
</comment>
<keyword evidence="1" id="KW-0175">Coiled coil</keyword>
<sequence>MKYADAVPDMRYDSEAAYAFRLWFTEASHIPCYSTRLYGPVRTHPLTPDQWKNTLSKDRQMWAAEASDYVSCYTLVKSFFSHSANNNLPQKKEVDEIVDELVKNETSSGSFSALALTRAVIDYLLQEWTPPSTTPATPTYCATTAQSSAAQPSSGLSSAAESAASSFSAAESSAALSSTAVPIRGTSKNRGNKERLKERLQRLESEARSLTLMSGIVPEEISDLGVPFAISSTESPPLPLGALMWAYDVLKYDLLHLLPAVYLAKLQNYPTVVELATYASDKVFKGPKKGSRLVCYPQLLYGDCKEEEDKGSCKEVKTEDFRSLVPAEIDQRVKKGKNTERRELRLPTPEQLPRGCTGVHWWANSILANCWNRANPLGSPGDMISQPVFFAMVYSHVCECLRNDFYG</sequence>
<evidence type="ECO:0000313" key="2">
    <source>
        <dbReference type="EMBL" id="EZG45898.1"/>
    </source>
</evidence>
<proteinExistence type="predicted"/>
<feature type="coiled-coil region" evidence="1">
    <location>
        <begin position="186"/>
        <end position="213"/>
    </location>
</feature>
<dbReference type="VEuPathDB" id="CryptoDB:GNI_136380"/>
<dbReference type="GeneID" id="22914848"/>
<evidence type="ECO:0000313" key="3">
    <source>
        <dbReference type="Proteomes" id="UP000019763"/>
    </source>
</evidence>
<protein>
    <submittedName>
        <fullName evidence="2">Uncharacterized protein</fullName>
    </submittedName>
</protein>
<reference evidence="2" key="1">
    <citation type="submission" date="2013-12" db="EMBL/GenBank/DDBJ databases">
        <authorList>
            <person name="Omoto C.K."/>
            <person name="Sibley D."/>
            <person name="Venepally P."/>
            <person name="Hadjithomas M."/>
            <person name="Karamycheva S."/>
            <person name="Brunk B."/>
            <person name="Roos D."/>
            <person name="Caler E."/>
            <person name="Lorenzi H."/>
        </authorList>
    </citation>
    <scope>NUCLEOTIDE SEQUENCE</scope>
</reference>
<name>A0A023B111_GRENI</name>